<dbReference type="PROSITE" id="PS01281">
    <property type="entry name" value="GIDA_2"/>
    <property type="match status" value="1"/>
</dbReference>
<dbReference type="AlphaFoldDB" id="A0A0H3XLV8"/>
<dbReference type="NCBIfam" id="TIGR00136">
    <property type="entry name" value="mnmG_gidA"/>
    <property type="match status" value="1"/>
</dbReference>
<dbReference type="Pfam" id="PF21680">
    <property type="entry name" value="GIDA_C_1st"/>
    <property type="match status" value="1"/>
</dbReference>
<dbReference type="EMBL" id="CP011856">
    <property type="protein sequence ID" value="AKM53802.1"/>
    <property type="molecule type" value="Genomic_DNA"/>
</dbReference>
<feature type="binding site" evidence="11">
    <location>
        <begin position="271"/>
        <end position="285"/>
    </location>
    <ligand>
        <name>NAD(+)</name>
        <dbReference type="ChEBI" id="CHEBI:57540"/>
    </ligand>
</feature>
<evidence type="ECO:0000256" key="6">
    <source>
        <dbReference type="ARBA" id="ARBA00022694"/>
    </source>
</evidence>
<evidence type="ECO:0000256" key="4">
    <source>
        <dbReference type="ARBA" id="ARBA00020461"/>
    </source>
</evidence>
<keyword evidence="7 11" id="KW-0274">FAD</keyword>
<dbReference type="Pfam" id="PF01134">
    <property type="entry name" value="GIDA"/>
    <property type="match status" value="1"/>
</dbReference>
<dbReference type="GO" id="GO:0002098">
    <property type="term" value="P:tRNA wobble uridine modification"/>
    <property type="evidence" value="ECO:0007669"/>
    <property type="project" value="InterPro"/>
</dbReference>
<dbReference type="InterPro" id="IPR020595">
    <property type="entry name" value="MnmG-rel_CS"/>
</dbReference>
<comment type="cofactor">
    <cofactor evidence="1 11">
        <name>FAD</name>
        <dbReference type="ChEBI" id="CHEBI:57692"/>
    </cofactor>
</comment>
<evidence type="ECO:0000256" key="1">
    <source>
        <dbReference type="ARBA" id="ARBA00001974"/>
    </source>
</evidence>
<evidence type="ECO:0000256" key="9">
    <source>
        <dbReference type="ARBA" id="ARBA00025948"/>
    </source>
</evidence>
<dbReference type="PATRIC" id="fig|743698.3.peg.216"/>
<reference evidence="14" key="2">
    <citation type="submission" date="2015-06" db="EMBL/GenBank/DDBJ databases">
        <title>Complete genome sequence of Spiroplasma eriocheiris TDA-040725-5 (DSM 21848).</title>
        <authorList>
            <person name="Lo W.-S."/>
            <person name="Kuo C.-H."/>
        </authorList>
    </citation>
    <scope>NUCLEOTIDE SEQUENCE [LARGE SCALE GENOMIC DNA]</scope>
    <source>
        <strain evidence="14">TDA-040725-5</strain>
    </source>
</reference>
<dbReference type="PANTHER" id="PTHR11806:SF0">
    <property type="entry name" value="PROTEIN MTO1 HOMOLOG, MITOCHONDRIAL"/>
    <property type="match status" value="1"/>
</dbReference>
<dbReference type="FunFam" id="3.50.50.60:FF:000002">
    <property type="entry name" value="tRNA uridine 5-carboxymethylaminomethyl modification enzyme MnmG"/>
    <property type="match status" value="1"/>
</dbReference>
<dbReference type="InterPro" id="IPR036188">
    <property type="entry name" value="FAD/NAD-bd_sf"/>
</dbReference>
<keyword evidence="8 11" id="KW-0520">NAD</keyword>
<dbReference type="PANTHER" id="PTHR11806">
    <property type="entry name" value="GLUCOSE INHIBITED DIVISION PROTEIN A"/>
    <property type="match status" value="1"/>
</dbReference>
<dbReference type="GO" id="GO:0005829">
    <property type="term" value="C:cytosol"/>
    <property type="evidence" value="ECO:0007669"/>
    <property type="project" value="TreeGrafter"/>
</dbReference>
<proteinExistence type="inferred from homology"/>
<evidence type="ECO:0000256" key="5">
    <source>
        <dbReference type="ARBA" id="ARBA00022630"/>
    </source>
</evidence>
<dbReference type="SMART" id="SM01228">
    <property type="entry name" value="GIDA_assoc_3"/>
    <property type="match status" value="1"/>
</dbReference>
<dbReference type="Gene3D" id="1.10.150.570">
    <property type="entry name" value="GidA associated domain, C-terminal subdomain"/>
    <property type="match status" value="1"/>
</dbReference>
<dbReference type="InterPro" id="IPR049312">
    <property type="entry name" value="GIDA_C_N"/>
</dbReference>
<protein>
    <recommendedName>
        <fullName evidence="4 11">tRNA uridine 5-carboxymethylaminomethyl modification enzyme MnmG</fullName>
    </recommendedName>
    <alternativeName>
        <fullName evidence="10 11">Glucose-inhibited division protein A</fullName>
    </alternativeName>
</protein>
<evidence type="ECO:0000256" key="7">
    <source>
        <dbReference type="ARBA" id="ARBA00022827"/>
    </source>
</evidence>
<dbReference type="Gene3D" id="1.10.10.1800">
    <property type="entry name" value="tRNA uridine 5-carboxymethylaminomethyl modification enzyme MnmG/GidA"/>
    <property type="match status" value="1"/>
</dbReference>
<comment type="function">
    <text evidence="2 11">NAD-binding protein involved in the addition of a carboxymethylaminomethyl (cmnm) group at the wobble position (U34) of certain tRNAs, forming tRNA-cmnm(5)s(2)U34.</text>
</comment>
<dbReference type="GO" id="GO:0050660">
    <property type="term" value="F:flavin adenine dinucleotide binding"/>
    <property type="evidence" value="ECO:0007669"/>
    <property type="project" value="UniProtKB-UniRule"/>
</dbReference>
<dbReference type="GO" id="GO:0030488">
    <property type="term" value="P:tRNA methylation"/>
    <property type="evidence" value="ECO:0007669"/>
    <property type="project" value="TreeGrafter"/>
</dbReference>
<keyword evidence="5 11" id="KW-0285">Flavoprotein</keyword>
<evidence type="ECO:0000256" key="2">
    <source>
        <dbReference type="ARBA" id="ARBA00003717"/>
    </source>
</evidence>
<dbReference type="InterPro" id="IPR004416">
    <property type="entry name" value="MnmG"/>
</dbReference>
<evidence type="ECO:0000313" key="14">
    <source>
        <dbReference type="Proteomes" id="UP000035661"/>
    </source>
</evidence>
<dbReference type="InterPro" id="IPR002218">
    <property type="entry name" value="MnmG-rel"/>
</dbReference>
<evidence type="ECO:0000313" key="13">
    <source>
        <dbReference type="EMBL" id="AKM53802.1"/>
    </source>
</evidence>
<reference evidence="13 14" key="1">
    <citation type="journal article" date="2015" name="Genome Biol. Evol.">
        <title>Found and Lost: The Fates of Horizontally Acquired Genes in Arthropod-Symbiotic Spiroplasma.</title>
        <authorList>
            <person name="Lo W.S."/>
            <person name="Gasparich G.E."/>
            <person name="Kuo C.H."/>
        </authorList>
    </citation>
    <scope>NUCLEOTIDE SEQUENCE [LARGE SCALE GENOMIC DNA]</scope>
    <source>
        <strain evidence="14">TDA-040725-5</strain>
    </source>
</reference>
<feature type="domain" description="tRNA uridine 5-carboxymethylaminomethyl modification enzyme C-terminal subdomain" evidence="12">
    <location>
        <begin position="542"/>
        <end position="613"/>
    </location>
</feature>
<evidence type="ECO:0000256" key="10">
    <source>
        <dbReference type="ARBA" id="ARBA00031800"/>
    </source>
</evidence>
<dbReference type="Pfam" id="PF13932">
    <property type="entry name" value="SAM_GIDA_C"/>
    <property type="match status" value="1"/>
</dbReference>
<keyword evidence="11" id="KW-0963">Cytoplasm</keyword>
<dbReference type="RefSeq" id="WP_079450772.1">
    <property type="nucleotide sequence ID" value="NZ_CP011856.1"/>
</dbReference>
<comment type="similarity">
    <text evidence="3 11">Belongs to the MnmG family.</text>
</comment>
<feature type="binding site" evidence="11">
    <location>
        <position position="122"/>
    </location>
    <ligand>
        <name>FAD</name>
        <dbReference type="ChEBI" id="CHEBI:57692"/>
    </ligand>
</feature>
<dbReference type="Proteomes" id="UP000035661">
    <property type="component" value="Chromosome"/>
</dbReference>
<evidence type="ECO:0000259" key="12">
    <source>
        <dbReference type="SMART" id="SM01228"/>
    </source>
</evidence>
<evidence type="ECO:0000256" key="8">
    <source>
        <dbReference type="ARBA" id="ARBA00023027"/>
    </source>
</evidence>
<dbReference type="STRING" id="315358.SERIO_v1c02140"/>
<dbReference type="InterPro" id="IPR026904">
    <property type="entry name" value="MnmG_C"/>
</dbReference>
<dbReference type="PRINTS" id="PR00368">
    <property type="entry name" value="FADPNR"/>
</dbReference>
<dbReference type="HAMAP" id="MF_00129">
    <property type="entry name" value="MnmG_GidA"/>
    <property type="match status" value="1"/>
</dbReference>
<dbReference type="InterPro" id="IPR047001">
    <property type="entry name" value="MnmG_C_subdom"/>
</dbReference>
<name>A0A0H3XLV8_9MOLU</name>
<feature type="binding site" evidence="11">
    <location>
        <position position="368"/>
    </location>
    <ligand>
        <name>FAD</name>
        <dbReference type="ChEBI" id="CHEBI:57692"/>
    </ligand>
</feature>
<dbReference type="Gene3D" id="3.50.50.60">
    <property type="entry name" value="FAD/NAD(P)-binding domain"/>
    <property type="match status" value="2"/>
</dbReference>
<dbReference type="KEGG" id="seri:SERIO_v1c02140"/>
<dbReference type="PROSITE" id="PS01280">
    <property type="entry name" value="GIDA_1"/>
    <property type="match status" value="1"/>
</dbReference>
<keyword evidence="14" id="KW-1185">Reference proteome</keyword>
<evidence type="ECO:0000256" key="11">
    <source>
        <dbReference type="HAMAP-Rule" id="MF_00129"/>
    </source>
</evidence>
<comment type="subcellular location">
    <subcellularLocation>
        <location evidence="11">Cytoplasm</location>
    </subcellularLocation>
</comment>
<comment type="subunit">
    <text evidence="9 11">Homodimer. Heterotetramer of two MnmE and two MnmG subunits.</text>
</comment>
<dbReference type="InterPro" id="IPR044920">
    <property type="entry name" value="MnmG_C_subdom_sf"/>
</dbReference>
<accession>A0A0H3XLV8</accession>
<evidence type="ECO:0000256" key="3">
    <source>
        <dbReference type="ARBA" id="ARBA00007653"/>
    </source>
</evidence>
<dbReference type="FunFam" id="1.10.150.570:FF:000001">
    <property type="entry name" value="tRNA uridine 5-carboxymethylaminomethyl modification enzyme MnmG"/>
    <property type="match status" value="1"/>
</dbReference>
<keyword evidence="6 11" id="KW-0819">tRNA processing</keyword>
<dbReference type="InterPro" id="IPR040131">
    <property type="entry name" value="MnmG_N"/>
</dbReference>
<organism evidence="13 14">
    <name type="scientific">Spiroplasma eriocheiris</name>
    <dbReference type="NCBI Taxonomy" id="315358"/>
    <lineage>
        <taxon>Bacteria</taxon>
        <taxon>Bacillati</taxon>
        <taxon>Mycoplasmatota</taxon>
        <taxon>Mollicutes</taxon>
        <taxon>Entomoplasmatales</taxon>
        <taxon>Spiroplasmataceae</taxon>
        <taxon>Spiroplasma</taxon>
    </lineage>
</organism>
<feature type="binding site" evidence="11">
    <location>
        <begin position="10"/>
        <end position="15"/>
    </location>
    <ligand>
        <name>FAD</name>
        <dbReference type="ChEBI" id="CHEBI:57692"/>
    </ligand>
</feature>
<feature type="binding site" evidence="11">
    <location>
        <position position="177"/>
    </location>
    <ligand>
        <name>FAD</name>
        <dbReference type="ChEBI" id="CHEBI:57692"/>
    </ligand>
</feature>
<gene>
    <name evidence="11 13" type="primary">gidA</name>
    <name evidence="11" type="synonym">mnmG</name>
    <name evidence="13" type="ORF">SERIO_v1c02140</name>
</gene>
<dbReference type="PRINTS" id="PR00411">
    <property type="entry name" value="PNDRDTASEI"/>
</dbReference>
<sequence length="627" mass="70057">MKEYDVIVVGGGHAGVEAALVASRMGKKTLMVTLSKDKIASMPCNPSIGGPAKGIVVREIDAIGGEMAKAADKTVLQMKLLNSSRGPAVWALRAQSDKIKYGKYMQDIISNQENLELLTLPVDELLVNNQHQCYGVVVGGQQIIAKAVILTTGTYMASVVLRGQEKKSSGPDGEITTNGISQQLAALGFRLIRLKTGTPARIKRDSIDFNKTQPEPGSDMLLAFSYSTKDFLPFAKQELCWLIHSNDETHQVVTENLTKSAMYSGNIVGRGPRYCPSFEDKITRFPDKSRHQIFLEPESKELDTIYVQGFSTSMPIDIQDQMLRTLPGLENCEVVKWAYAIEYDAIDPTQMTHTLESKLIANLYTAGQINGTSGYEEAACQGLMAGINACLKIDHQESFILRRDEAYIGVLIDDLVTKGTEEPYRLLTSRAEYRLLLRNDNAEERLKHYAKKFGLISDEEWADYQANVASYNCVYQLLKETIFNHQSPIILQLKNDGIIINEKISAYNLLKRPDINIKYLEAAISALKNLPSFLKQNLLINIRFEGYIKKEQEIALKTIKLENKKIPTDLNYDEVDNLAIEAREKLKLIKPISIGQANRISGINPSDIQMLLFHLKKINKDRDGSDA</sequence>
<dbReference type="SUPFAM" id="SSF51905">
    <property type="entry name" value="FAD/NAD(P)-binding domain"/>
    <property type="match status" value="1"/>
</dbReference>